<dbReference type="GO" id="GO:0022857">
    <property type="term" value="F:transmembrane transporter activity"/>
    <property type="evidence" value="ECO:0007669"/>
    <property type="project" value="InterPro"/>
</dbReference>
<feature type="non-terminal residue" evidence="6">
    <location>
        <position position="134"/>
    </location>
</feature>
<evidence type="ECO:0000256" key="1">
    <source>
        <dbReference type="ARBA" id="ARBA00022692"/>
    </source>
</evidence>
<comment type="caution">
    <text evidence="6">The sequence shown here is derived from an EMBL/GenBank/DDBJ whole genome shotgun (WGS) entry which is preliminary data.</text>
</comment>
<keyword evidence="2 4" id="KW-1133">Transmembrane helix</keyword>
<dbReference type="InterPro" id="IPR011701">
    <property type="entry name" value="MFS"/>
</dbReference>
<accession>A0A7V6PB87</accession>
<sequence length="134" mass="13799">MHPSTDVAAALSANPDARPLSSATLLLFAAASGLAVANVYFAHPLLDVMADDLGLKRSTAGLIVAASQIGYALGLIFLVPLGDLFNRRKLILAHFLLSVLSLIAIGFAADATVLLVAMAIMGLLAVVTQALVAY</sequence>
<protein>
    <submittedName>
        <fullName evidence="6">MFS transporter</fullName>
    </submittedName>
</protein>
<evidence type="ECO:0000313" key="6">
    <source>
        <dbReference type="EMBL" id="HHV67728.1"/>
    </source>
</evidence>
<dbReference type="PANTHER" id="PTHR42910">
    <property type="entry name" value="TRANSPORTER SCO4007-RELATED"/>
    <property type="match status" value="1"/>
</dbReference>
<evidence type="ECO:0000259" key="5">
    <source>
        <dbReference type="PROSITE" id="PS50850"/>
    </source>
</evidence>
<proteinExistence type="predicted"/>
<name>A0A7V6PB87_9HYPH</name>
<reference evidence="6 7" key="1">
    <citation type="journal article" date="2020" name="Biotechnol. Biofuels">
        <title>New insights from the biogas microbiome by comprehensive genome-resolved metagenomics of nearly 1600 species originating from multiple anaerobic digesters.</title>
        <authorList>
            <person name="Campanaro S."/>
            <person name="Treu L."/>
            <person name="Rodriguez-R L.M."/>
            <person name="Kovalovszki A."/>
            <person name="Ziels R.M."/>
            <person name="Maus I."/>
            <person name="Zhu X."/>
            <person name="Kougias P.G."/>
            <person name="Basile A."/>
            <person name="Luo G."/>
            <person name="Schluter A."/>
            <person name="Konstantinidis K.T."/>
            <person name="Angelidaki I."/>
        </authorList>
    </citation>
    <scope>NUCLEOTIDE SEQUENCE [LARGE SCALE GENOMIC DNA]</scope>
    <source>
        <strain evidence="6">AS04akNAM_66</strain>
    </source>
</reference>
<feature type="transmembrane region" description="Helical" evidence="4">
    <location>
        <begin position="115"/>
        <end position="133"/>
    </location>
</feature>
<feature type="transmembrane region" description="Helical" evidence="4">
    <location>
        <begin position="61"/>
        <end position="79"/>
    </location>
</feature>
<dbReference type="InterPro" id="IPR036259">
    <property type="entry name" value="MFS_trans_sf"/>
</dbReference>
<organism evidence="6 7">
    <name type="scientific">Brucella intermedia</name>
    <dbReference type="NCBI Taxonomy" id="94625"/>
    <lineage>
        <taxon>Bacteria</taxon>
        <taxon>Pseudomonadati</taxon>
        <taxon>Pseudomonadota</taxon>
        <taxon>Alphaproteobacteria</taxon>
        <taxon>Hyphomicrobiales</taxon>
        <taxon>Brucellaceae</taxon>
        <taxon>Brucella/Ochrobactrum group</taxon>
        <taxon>Brucella</taxon>
    </lineage>
</organism>
<dbReference type="SUPFAM" id="SSF103473">
    <property type="entry name" value="MFS general substrate transporter"/>
    <property type="match status" value="1"/>
</dbReference>
<feature type="transmembrane region" description="Helical" evidence="4">
    <location>
        <begin position="91"/>
        <end position="109"/>
    </location>
</feature>
<gene>
    <name evidence="6" type="ORF">GXX48_08825</name>
</gene>
<keyword evidence="3 4" id="KW-0472">Membrane</keyword>
<dbReference type="PANTHER" id="PTHR42910:SF1">
    <property type="entry name" value="MAJOR FACILITATOR SUPERFAMILY (MFS) PROFILE DOMAIN-CONTAINING PROTEIN"/>
    <property type="match status" value="1"/>
</dbReference>
<dbReference type="EMBL" id="DUMN01000262">
    <property type="protein sequence ID" value="HHV67728.1"/>
    <property type="molecule type" value="Genomic_DNA"/>
</dbReference>
<dbReference type="Pfam" id="PF07690">
    <property type="entry name" value="MFS_1"/>
    <property type="match status" value="1"/>
</dbReference>
<dbReference type="InterPro" id="IPR020846">
    <property type="entry name" value="MFS_dom"/>
</dbReference>
<evidence type="ECO:0000256" key="2">
    <source>
        <dbReference type="ARBA" id="ARBA00022989"/>
    </source>
</evidence>
<dbReference type="AlphaFoldDB" id="A0A7V6PB87"/>
<feature type="domain" description="Major facilitator superfamily (MFS) profile" evidence="5">
    <location>
        <begin position="24"/>
        <end position="134"/>
    </location>
</feature>
<evidence type="ECO:0000256" key="4">
    <source>
        <dbReference type="SAM" id="Phobius"/>
    </source>
</evidence>
<dbReference type="Proteomes" id="UP000551563">
    <property type="component" value="Unassembled WGS sequence"/>
</dbReference>
<dbReference type="PROSITE" id="PS50850">
    <property type="entry name" value="MFS"/>
    <property type="match status" value="1"/>
</dbReference>
<feature type="transmembrane region" description="Helical" evidence="4">
    <location>
        <begin position="20"/>
        <end position="41"/>
    </location>
</feature>
<keyword evidence="1 4" id="KW-0812">Transmembrane</keyword>
<evidence type="ECO:0000313" key="7">
    <source>
        <dbReference type="Proteomes" id="UP000551563"/>
    </source>
</evidence>
<evidence type="ECO:0000256" key="3">
    <source>
        <dbReference type="ARBA" id="ARBA00023136"/>
    </source>
</evidence>
<dbReference type="Gene3D" id="1.20.1250.20">
    <property type="entry name" value="MFS general substrate transporter like domains"/>
    <property type="match status" value="1"/>
</dbReference>